<dbReference type="Proteomes" id="UP000282311">
    <property type="component" value="Unassembled WGS sequence"/>
</dbReference>
<accession>A0A3B0ANL3</accession>
<keyword evidence="2" id="KW-1185">Reference proteome</keyword>
<reference evidence="1 2" key="1">
    <citation type="journal article" date="2007" name="Int. J. Syst. Evol. Microbiol.">
        <title>Paenibacillus ginsengarvi sp. nov., isolated from soil from ginseng cultivation.</title>
        <authorList>
            <person name="Yoon M.H."/>
            <person name="Ten L.N."/>
            <person name="Im W.T."/>
        </authorList>
    </citation>
    <scope>NUCLEOTIDE SEQUENCE [LARGE SCALE GENOMIC DNA]</scope>
    <source>
        <strain evidence="1 2">KCTC 13059</strain>
    </source>
</reference>
<gene>
    <name evidence="1" type="ORF">D7M11_35235</name>
</gene>
<sequence>MLLHSVYRRNDGVFRSIPITTPIAGLYDPSQRQCLICIAGVDLLLESEISGTVARAMAKIIERKALLYNLHSMPNWMPLQPLLGFEGLPGADSVTARGVVYQAFPCWPHSYRKCRTFRRKESEMRHYRDCR</sequence>
<organism evidence="1 2">
    <name type="scientific">Paenibacillus ginsengarvi</name>
    <dbReference type="NCBI Taxonomy" id="400777"/>
    <lineage>
        <taxon>Bacteria</taxon>
        <taxon>Bacillati</taxon>
        <taxon>Bacillota</taxon>
        <taxon>Bacilli</taxon>
        <taxon>Bacillales</taxon>
        <taxon>Paenibacillaceae</taxon>
        <taxon>Paenibacillus</taxon>
    </lineage>
</organism>
<protein>
    <submittedName>
        <fullName evidence="1">Uncharacterized protein</fullName>
    </submittedName>
</protein>
<evidence type="ECO:0000313" key="1">
    <source>
        <dbReference type="EMBL" id="RKN61931.1"/>
    </source>
</evidence>
<proteinExistence type="predicted"/>
<dbReference type="AlphaFoldDB" id="A0A3B0ANL3"/>
<evidence type="ECO:0000313" key="2">
    <source>
        <dbReference type="Proteomes" id="UP000282311"/>
    </source>
</evidence>
<name>A0A3B0ANL3_9BACL</name>
<dbReference type="EMBL" id="RBAH01000051">
    <property type="protein sequence ID" value="RKN61931.1"/>
    <property type="molecule type" value="Genomic_DNA"/>
</dbReference>
<comment type="caution">
    <text evidence="1">The sequence shown here is derived from an EMBL/GenBank/DDBJ whole genome shotgun (WGS) entry which is preliminary data.</text>
</comment>